<dbReference type="PANTHER" id="PTHR36114">
    <property type="entry name" value="16.7 KDA PROTEIN IN WHIE LOCUS"/>
    <property type="match status" value="1"/>
</dbReference>
<evidence type="ECO:0000259" key="1">
    <source>
        <dbReference type="Pfam" id="PF07883"/>
    </source>
</evidence>
<evidence type="ECO:0000313" key="3">
    <source>
        <dbReference type="Proteomes" id="UP000673447"/>
    </source>
</evidence>
<dbReference type="AlphaFoldDB" id="A0A940X080"/>
<dbReference type="PANTHER" id="PTHR36114:SF1">
    <property type="entry name" value="16.7 KDA PROTEIN IN WHIE LOCUS"/>
    <property type="match status" value="1"/>
</dbReference>
<dbReference type="SUPFAM" id="SSF51182">
    <property type="entry name" value="RmlC-like cupins"/>
    <property type="match status" value="1"/>
</dbReference>
<dbReference type="InterPro" id="IPR014710">
    <property type="entry name" value="RmlC-like_jellyroll"/>
</dbReference>
<organism evidence="2 3">
    <name type="scientific">Pseudoxanthomonas helianthi</name>
    <dbReference type="NCBI Taxonomy" id="1453541"/>
    <lineage>
        <taxon>Bacteria</taxon>
        <taxon>Pseudomonadati</taxon>
        <taxon>Pseudomonadota</taxon>
        <taxon>Gammaproteobacteria</taxon>
        <taxon>Lysobacterales</taxon>
        <taxon>Lysobacteraceae</taxon>
        <taxon>Pseudoxanthomonas</taxon>
    </lineage>
</organism>
<accession>A0A940X080</accession>
<dbReference type="RefSeq" id="WP_210535056.1">
    <property type="nucleotide sequence ID" value="NZ_JAGKTC010000001.1"/>
</dbReference>
<sequence length="124" mass="13726">MSEPAPAVINFAEKLTGFSEHWSPRVIAEMNDYQFKLAKLQGDFVWHRHDDTDEVFVVIDGRLRIDFRDGEAVLGPGEMIVVPRGVEHRPHADAECQVLLVEPRGVVNTGDAGGAFTAANDVWA</sequence>
<dbReference type="EMBL" id="JAGKTC010000001">
    <property type="protein sequence ID" value="MBP3983196.1"/>
    <property type="molecule type" value="Genomic_DNA"/>
</dbReference>
<feature type="domain" description="Cupin type-2" evidence="1">
    <location>
        <begin position="43"/>
        <end position="101"/>
    </location>
</feature>
<protein>
    <submittedName>
        <fullName evidence="2">Cupin domain-containing protein</fullName>
    </submittedName>
</protein>
<proteinExistence type="predicted"/>
<gene>
    <name evidence="2" type="ORF">J5837_02065</name>
</gene>
<dbReference type="InterPro" id="IPR052044">
    <property type="entry name" value="PKS_Associated_Protein"/>
</dbReference>
<name>A0A940X080_9GAMM</name>
<dbReference type="InterPro" id="IPR013096">
    <property type="entry name" value="Cupin_2"/>
</dbReference>
<dbReference type="Proteomes" id="UP000673447">
    <property type="component" value="Unassembled WGS sequence"/>
</dbReference>
<keyword evidence="3" id="KW-1185">Reference proteome</keyword>
<reference evidence="2" key="2">
    <citation type="submission" date="2021-03" db="EMBL/GenBank/DDBJ databases">
        <authorList>
            <person name="Cao W."/>
        </authorList>
    </citation>
    <scope>NUCLEOTIDE SEQUENCE</scope>
    <source>
        <strain evidence="2">110414</strain>
    </source>
</reference>
<dbReference type="InterPro" id="IPR011051">
    <property type="entry name" value="RmlC_Cupin_sf"/>
</dbReference>
<dbReference type="Pfam" id="PF07883">
    <property type="entry name" value="Cupin_2"/>
    <property type="match status" value="1"/>
</dbReference>
<comment type="caution">
    <text evidence="2">The sequence shown here is derived from an EMBL/GenBank/DDBJ whole genome shotgun (WGS) entry which is preliminary data.</text>
</comment>
<reference evidence="2" key="1">
    <citation type="journal article" date="2016" name="Int. J. Syst. Evol. Microbiol.">
        <title>Pseudoxanthomonas helianthi sp. nov., isolated from roots of Jerusalem artichoke (Helianthus tuberosus).</title>
        <authorList>
            <person name="Kittiwongwattana C."/>
            <person name="Thawai C."/>
        </authorList>
    </citation>
    <scope>NUCLEOTIDE SEQUENCE</scope>
    <source>
        <strain evidence="2">110414</strain>
    </source>
</reference>
<evidence type="ECO:0000313" key="2">
    <source>
        <dbReference type="EMBL" id="MBP3983196.1"/>
    </source>
</evidence>
<dbReference type="CDD" id="cd02226">
    <property type="entry name" value="cupin_YdbB-like"/>
    <property type="match status" value="1"/>
</dbReference>
<dbReference type="Gene3D" id="2.60.120.10">
    <property type="entry name" value="Jelly Rolls"/>
    <property type="match status" value="1"/>
</dbReference>